<dbReference type="PANTHER" id="PTHR45661:SF3">
    <property type="entry name" value="IG-LIKE DOMAIN-CONTAINING PROTEIN"/>
    <property type="match status" value="1"/>
</dbReference>
<evidence type="ECO:0000313" key="1">
    <source>
        <dbReference type="EMBL" id="MFB9896719.1"/>
    </source>
</evidence>
<dbReference type="Pfam" id="PF13306">
    <property type="entry name" value="LRR_5"/>
    <property type="match status" value="2"/>
</dbReference>
<keyword evidence="2" id="KW-1185">Reference proteome</keyword>
<reference evidence="1 2" key="1">
    <citation type="submission" date="2024-09" db="EMBL/GenBank/DDBJ databases">
        <authorList>
            <person name="Sun Q."/>
            <person name="Mori K."/>
        </authorList>
    </citation>
    <scope>NUCLEOTIDE SEQUENCE [LARGE SCALE GENOMIC DNA]</scope>
    <source>
        <strain evidence="1 2">ATCC 51272</strain>
    </source>
</reference>
<dbReference type="RefSeq" id="WP_235777519.1">
    <property type="nucleotide sequence ID" value="NZ_JBHLZF010000001.1"/>
</dbReference>
<dbReference type="Gene3D" id="3.80.10.10">
    <property type="entry name" value="Ribonuclease Inhibitor"/>
    <property type="match status" value="2"/>
</dbReference>
<comment type="caution">
    <text evidence="1">The sequence shown here is derived from an EMBL/GenBank/DDBJ whole genome shotgun (WGS) entry which is preliminary data.</text>
</comment>
<evidence type="ECO:0000313" key="2">
    <source>
        <dbReference type="Proteomes" id="UP001589688"/>
    </source>
</evidence>
<dbReference type="PANTHER" id="PTHR45661">
    <property type="entry name" value="SURFACE ANTIGEN"/>
    <property type="match status" value="1"/>
</dbReference>
<dbReference type="InterPro" id="IPR026906">
    <property type="entry name" value="LRR_5"/>
</dbReference>
<proteinExistence type="predicted"/>
<gene>
    <name evidence="1" type="ORF">ACFFK8_02495</name>
</gene>
<sequence>MAIERRIQIINQILQYNMQISTIRKSITTLALLLVFSASHAQKVIKVEKPGELSKQITPSEKFSITDLTVSGSINGADILCLREMAGRDIEGKPTEGKLSTLDLSMAKIVANGGNYYQVKRGMSTKYYSSAYDDEVSAYMFYQCQALITLKLPTNTKSIEQHAFSGCTSLTECIIPQSVATMRENAFKDCSRLASIALPNSLKEISKCAFAGCKSLTSVTFPSQLEKIGAQAFENCTSLATLSEFPQSLLDIEDKAFYNTAVTAYTVAEDNDYYYASNGVLYDADKISIQLYPAGSSATSFEIPGSVAEIDEYAFAYAQNLKNISLPEGLTNVGKYAFEHAGIEQLTSLASNLSIGESTFSDCAELQTVDFKGAIGGIGNYAFKNNKKLSVVQFTGSAIPEFGQYVFTPKTVKLKVYVEKDLIDKFKDAFTTKKVALGKMYEILDITTSGIAKQSVYELNIDKVHFDVCGRKISKHDKGLHIIQSSDGRVVKRMVK</sequence>
<name>A0ABV5ZKL8_9BACT</name>
<dbReference type="EMBL" id="JBHLZF010000001">
    <property type="protein sequence ID" value="MFB9896719.1"/>
    <property type="molecule type" value="Genomic_DNA"/>
</dbReference>
<dbReference type="SUPFAM" id="SSF52058">
    <property type="entry name" value="L domain-like"/>
    <property type="match status" value="2"/>
</dbReference>
<dbReference type="InterPro" id="IPR032675">
    <property type="entry name" value="LRR_dom_sf"/>
</dbReference>
<dbReference type="Proteomes" id="UP001589688">
    <property type="component" value="Unassembled WGS sequence"/>
</dbReference>
<accession>A0ABV5ZKL8</accession>
<dbReference type="InterPro" id="IPR053139">
    <property type="entry name" value="Surface_bspA-like"/>
</dbReference>
<protein>
    <submittedName>
        <fullName evidence="1">Leucine-rich repeat protein</fullName>
    </submittedName>
</protein>
<organism evidence="1 2">
    <name type="scientific">Hallella seregens ATCC 51272</name>
    <dbReference type="NCBI Taxonomy" id="1336250"/>
    <lineage>
        <taxon>Bacteria</taxon>
        <taxon>Pseudomonadati</taxon>
        <taxon>Bacteroidota</taxon>
        <taxon>Bacteroidia</taxon>
        <taxon>Bacteroidales</taxon>
        <taxon>Prevotellaceae</taxon>
        <taxon>Hallella</taxon>
    </lineage>
</organism>